<dbReference type="OrthoDB" id="9938528at2"/>
<sequence length="67" mass="7698">MSNNRKKFPIWIPIVSLILAIILNLNAVQMLSRGMISSGMTDIFGAFLLYCFIRLLAKPKNKENRSW</sequence>
<keyword evidence="1" id="KW-1133">Transmembrane helix</keyword>
<keyword evidence="1" id="KW-0472">Membrane</keyword>
<dbReference type="AlphaFoldDB" id="A0A378R3Q5"/>
<gene>
    <name evidence="2" type="ORF">NCTC12877_02435</name>
</gene>
<proteinExistence type="predicted"/>
<evidence type="ECO:0000256" key="1">
    <source>
        <dbReference type="SAM" id="Phobius"/>
    </source>
</evidence>
<name>A0A378R3Q5_9GAMM</name>
<dbReference type="STRING" id="1122244.GCA_000426885_02475"/>
<protein>
    <submittedName>
        <fullName evidence="2">Uncharacterized protein</fullName>
    </submittedName>
</protein>
<accession>A0A378R3Q5</accession>
<dbReference type="RefSeq" id="WP_029103802.1">
    <property type="nucleotide sequence ID" value="NZ_UGQB01000004.1"/>
</dbReference>
<organism evidence="2 3">
    <name type="scientific">Moraxella caprae</name>
    <dbReference type="NCBI Taxonomy" id="90240"/>
    <lineage>
        <taxon>Bacteria</taxon>
        <taxon>Pseudomonadati</taxon>
        <taxon>Pseudomonadota</taxon>
        <taxon>Gammaproteobacteria</taxon>
        <taxon>Moraxellales</taxon>
        <taxon>Moraxellaceae</taxon>
        <taxon>Moraxella</taxon>
    </lineage>
</organism>
<reference evidence="2 3" key="1">
    <citation type="submission" date="2018-06" db="EMBL/GenBank/DDBJ databases">
        <authorList>
            <consortium name="Pathogen Informatics"/>
            <person name="Doyle S."/>
        </authorList>
    </citation>
    <scope>NUCLEOTIDE SEQUENCE [LARGE SCALE GENOMIC DNA]</scope>
    <source>
        <strain evidence="2 3">NCTC12877</strain>
    </source>
</reference>
<keyword evidence="3" id="KW-1185">Reference proteome</keyword>
<keyword evidence="1" id="KW-0812">Transmembrane</keyword>
<evidence type="ECO:0000313" key="2">
    <source>
        <dbReference type="EMBL" id="STZ09419.1"/>
    </source>
</evidence>
<feature type="transmembrane region" description="Helical" evidence="1">
    <location>
        <begin position="9"/>
        <end position="28"/>
    </location>
</feature>
<evidence type="ECO:0000313" key="3">
    <source>
        <dbReference type="Proteomes" id="UP000254065"/>
    </source>
</evidence>
<feature type="transmembrane region" description="Helical" evidence="1">
    <location>
        <begin position="34"/>
        <end position="57"/>
    </location>
</feature>
<dbReference type="EMBL" id="UGQB01000004">
    <property type="protein sequence ID" value="STZ09419.1"/>
    <property type="molecule type" value="Genomic_DNA"/>
</dbReference>
<dbReference type="Proteomes" id="UP000254065">
    <property type="component" value="Unassembled WGS sequence"/>
</dbReference>